<keyword evidence="2" id="KW-1185">Reference proteome</keyword>
<evidence type="ECO:0000313" key="1">
    <source>
        <dbReference type="EMBL" id="KAG5179848.1"/>
    </source>
</evidence>
<gene>
    <name evidence="1" type="ORF">JKP88DRAFT_273685</name>
</gene>
<protein>
    <submittedName>
        <fullName evidence="1">Uncharacterized protein</fullName>
    </submittedName>
</protein>
<proteinExistence type="predicted"/>
<comment type="caution">
    <text evidence="1">The sequence shown here is derived from an EMBL/GenBank/DDBJ whole genome shotgun (WGS) entry which is preliminary data.</text>
</comment>
<sequence length="300" mass="31631">MEEALKHHHGADPPLQGLSNTEEAVAKSTLQAHAIEHEMEVVSGAAPPAKCAAAALATAQATALASWDLLTHIFSYKEFDDWFFTAPVSRLVRAAYTVAVIGRATDDSESWSGVTWVCRTRHAQALRGPARLDAALLSGDFARAVRGGDCDTSAASYAAGASGSPALARRFAARGGGVNGHALRGAARACDAALLEALHALVRARGRGVTRDTWCVVGVTLAERGDGGGALTWLSRQVRLTAARRWPRGYSLALCQHAAALRHLQTLQFLLATEEALFGPLEAPPPAPAILFSDTGDLLR</sequence>
<name>A0A835YSH9_9STRA</name>
<organism evidence="1 2">
    <name type="scientific">Tribonema minus</name>
    <dbReference type="NCBI Taxonomy" id="303371"/>
    <lineage>
        <taxon>Eukaryota</taxon>
        <taxon>Sar</taxon>
        <taxon>Stramenopiles</taxon>
        <taxon>Ochrophyta</taxon>
        <taxon>PX clade</taxon>
        <taxon>Xanthophyceae</taxon>
        <taxon>Tribonematales</taxon>
        <taxon>Tribonemataceae</taxon>
        <taxon>Tribonema</taxon>
    </lineage>
</organism>
<dbReference type="EMBL" id="JAFCMP010000445">
    <property type="protein sequence ID" value="KAG5179848.1"/>
    <property type="molecule type" value="Genomic_DNA"/>
</dbReference>
<reference evidence="1" key="1">
    <citation type="submission" date="2021-02" db="EMBL/GenBank/DDBJ databases">
        <title>First Annotated Genome of the Yellow-green Alga Tribonema minus.</title>
        <authorList>
            <person name="Mahan K.M."/>
        </authorList>
    </citation>
    <scope>NUCLEOTIDE SEQUENCE</scope>
    <source>
        <strain evidence="1">UTEX B ZZ1240</strain>
    </source>
</reference>
<dbReference type="AlphaFoldDB" id="A0A835YSH9"/>
<dbReference type="Proteomes" id="UP000664859">
    <property type="component" value="Unassembled WGS sequence"/>
</dbReference>
<accession>A0A835YSH9</accession>
<evidence type="ECO:0000313" key="2">
    <source>
        <dbReference type="Proteomes" id="UP000664859"/>
    </source>
</evidence>